<accession>A0A813M2W8</accession>
<dbReference type="AlphaFoldDB" id="A0A813M2W8"/>
<evidence type="ECO:0000313" key="2">
    <source>
        <dbReference type="EMBL" id="CAE8742132.1"/>
    </source>
</evidence>
<protein>
    <submittedName>
        <fullName evidence="2">Uncharacterized protein</fullName>
    </submittedName>
</protein>
<name>A0A813M2W8_POLGL</name>
<proteinExistence type="predicted"/>
<evidence type="ECO:0000313" key="3">
    <source>
        <dbReference type="Proteomes" id="UP000626109"/>
    </source>
</evidence>
<feature type="region of interest" description="Disordered" evidence="1">
    <location>
        <begin position="1"/>
        <end position="39"/>
    </location>
</feature>
<gene>
    <name evidence="2" type="ORF">PGLA2088_LOCUS50828</name>
</gene>
<evidence type="ECO:0000256" key="1">
    <source>
        <dbReference type="SAM" id="MobiDB-lite"/>
    </source>
</evidence>
<sequence length="115" mass="13034">MQLKGQCKQGQPSMNRHAEQNSQHRLKTTPAKTSTKRINGALTTNRTHLCEEFCRQQLATSCAHKHSQLQPRHYSATTQHDQDQCSAEPLLSAVHRVSRAYTNSLTLSDHYGHSR</sequence>
<feature type="compositionally biased region" description="Polar residues" evidence="1">
    <location>
        <begin position="30"/>
        <end position="39"/>
    </location>
</feature>
<organism evidence="2 3">
    <name type="scientific">Polarella glacialis</name>
    <name type="common">Dinoflagellate</name>
    <dbReference type="NCBI Taxonomy" id="89957"/>
    <lineage>
        <taxon>Eukaryota</taxon>
        <taxon>Sar</taxon>
        <taxon>Alveolata</taxon>
        <taxon>Dinophyceae</taxon>
        <taxon>Suessiales</taxon>
        <taxon>Suessiaceae</taxon>
        <taxon>Polarella</taxon>
    </lineage>
</organism>
<dbReference type="Proteomes" id="UP000626109">
    <property type="component" value="Unassembled WGS sequence"/>
</dbReference>
<reference evidence="2" key="1">
    <citation type="submission" date="2021-02" db="EMBL/GenBank/DDBJ databases">
        <authorList>
            <person name="Dougan E. K."/>
            <person name="Rhodes N."/>
            <person name="Thang M."/>
            <person name="Chan C."/>
        </authorList>
    </citation>
    <scope>NUCLEOTIDE SEQUENCE</scope>
</reference>
<comment type="caution">
    <text evidence="2">The sequence shown here is derived from an EMBL/GenBank/DDBJ whole genome shotgun (WGS) entry which is preliminary data.</text>
</comment>
<dbReference type="EMBL" id="CAJNNW010037477">
    <property type="protein sequence ID" value="CAE8742132.1"/>
    <property type="molecule type" value="Genomic_DNA"/>
</dbReference>